<name>A0A1H7CNH2_9RHOB</name>
<dbReference type="EMBL" id="FNYD01000008">
    <property type="protein sequence ID" value="SEJ91006.1"/>
    <property type="molecule type" value="Genomic_DNA"/>
</dbReference>
<evidence type="ECO:0000313" key="2">
    <source>
        <dbReference type="Proteomes" id="UP000199379"/>
    </source>
</evidence>
<reference evidence="1 2" key="1">
    <citation type="submission" date="2016-10" db="EMBL/GenBank/DDBJ databases">
        <authorList>
            <person name="de Groot N.N."/>
        </authorList>
    </citation>
    <scope>NUCLEOTIDE SEQUENCE [LARGE SCALE GENOMIC DNA]</scope>
    <source>
        <strain evidence="1 2">DSM 29340</strain>
    </source>
</reference>
<dbReference type="AlphaFoldDB" id="A0A1H7CNH2"/>
<organism evidence="1 2">
    <name type="scientific">Cribrihabitans marinus</name>
    <dbReference type="NCBI Taxonomy" id="1227549"/>
    <lineage>
        <taxon>Bacteria</taxon>
        <taxon>Pseudomonadati</taxon>
        <taxon>Pseudomonadota</taxon>
        <taxon>Alphaproteobacteria</taxon>
        <taxon>Rhodobacterales</taxon>
        <taxon>Paracoccaceae</taxon>
        <taxon>Cribrihabitans</taxon>
    </lineage>
</organism>
<sequence length="72" mass="8295">MLDVIGSGRAFAAFNGEQRVTRWYHNRCQAQSAAERLLRRSRQLRRPCLCCGAKFTSEGPHNRLCNQCRREG</sequence>
<proteinExistence type="predicted"/>
<keyword evidence="2" id="KW-1185">Reference proteome</keyword>
<dbReference type="RefSeq" id="WP_092368591.1">
    <property type="nucleotide sequence ID" value="NZ_BMGV01000008.1"/>
</dbReference>
<accession>A0A1H7CNH2</accession>
<protein>
    <submittedName>
        <fullName evidence="1">Uncharacterized protein</fullName>
    </submittedName>
</protein>
<evidence type="ECO:0000313" key="1">
    <source>
        <dbReference type="EMBL" id="SEJ91006.1"/>
    </source>
</evidence>
<gene>
    <name evidence="1" type="ORF">SAMN05444007_108218</name>
</gene>
<dbReference type="STRING" id="1227549.SAMN05444007_108218"/>
<dbReference type="Proteomes" id="UP000199379">
    <property type="component" value="Unassembled WGS sequence"/>
</dbReference>